<keyword evidence="3" id="KW-0418">Kinase</keyword>
<dbReference type="InterPro" id="IPR050640">
    <property type="entry name" value="Bact_2-comp_sensor_kinase"/>
</dbReference>
<feature type="transmembrane region" description="Helical" evidence="1">
    <location>
        <begin position="64"/>
        <end position="84"/>
    </location>
</feature>
<keyword evidence="1" id="KW-0812">Transmembrane</keyword>
<feature type="transmembrane region" description="Helical" evidence="1">
    <location>
        <begin position="24"/>
        <end position="44"/>
    </location>
</feature>
<keyword evidence="4" id="KW-1185">Reference proteome</keyword>
<dbReference type="InterPro" id="IPR036890">
    <property type="entry name" value="HATPase_C_sf"/>
</dbReference>
<evidence type="ECO:0000259" key="2">
    <source>
        <dbReference type="Pfam" id="PF06580"/>
    </source>
</evidence>
<gene>
    <name evidence="3" type="ORF">OLMES_3895</name>
</gene>
<dbReference type="Proteomes" id="UP000196027">
    <property type="component" value="Chromosome"/>
</dbReference>
<dbReference type="Gene3D" id="3.30.565.10">
    <property type="entry name" value="Histidine kinase-like ATPase, C-terminal domain"/>
    <property type="match status" value="1"/>
</dbReference>
<protein>
    <submittedName>
        <fullName evidence="3">Histidine kinase family protein</fullName>
    </submittedName>
</protein>
<dbReference type="PANTHER" id="PTHR34220">
    <property type="entry name" value="SENSOR HISTIDINE KINASE YPDA"/>
    <property type="match status" value="1"/>
</dbReference>
<keyword evidence="1" id="KW-1133">Transmembrane helix</keyword>
<dbReference type="KEGG" id="ome:OLMES_3895"/>
<keyword evidence="3" id="KW-0808">Transferase</keyword>
<dbReference type="GO" id="GO:0000155">
    <property type="term" value="F:phosphorelay sensor kinase activity"/>
    <property type="evidence" value="ECO:0007669"/>
    <property type="project" value="InterPro"/>
</dbReference>
<evidence type="ECO:0000256" key="1">
    <source>
        <dbReference type="SAM" id="Phobius"/>
    </source>
</evidence>
<feature type="transmembrane region" description="Helical" evidence="1">
    <location>
        <begin position="96"/>
        <end position="115"/>
    </location>
</feature>
<feature type="domain" description="Signal transduction histidine kinase internal region" evidence="2">
    <location>
        <begin position="131"/>
        <end position="210"/>
    </location>
</feature>
<keyword evidence="1" id="KW-0472">Membrane</keyword>
<name>A0A1Y0IEL4_9GAMM</name>
<dbReference type="Pfam" id="PF06580">
    <property type="entry name" value="His_kinase"/>
    <property type="match status" value="1"/>
</dbReference>
<evidence type="ECO:0000313" key="3">
    <source>
        <dbReference type="EMBL" id="ARU57915.1"/>
    </source>
</evidence>
<accession>A0A1Y0IEL4</accession>
<evidence type="ECO:0000313" key="4">
    <source>
        <dbReference type="Proteomes" id="UP000196027"/>
    </source>
</evidence>
<organism evidence="3 4">
    <name type="scientific">Oleiphilus messinensis</name>
    <dbReference type="NCBI Taxonomy" id="141451"/>
    <lineage>
        <taxon>Bacteria</taxon>
        <taxon>Pseudomonadati</taxon>
        <taxon>Pseudomonadota</taxon>
        <taxon>Gammaproteobacteria</taxon>
        <taxon>Oceanospirillales</taxon>
        <taxon>Oleiphilaceae</taxon>
        <taxon>Oleiphilus</taxon>
    </lineage>
</organism>
<dbReference type="SUPFAM" id="SSF55874">
    <property type="entry name" value="ATPase domain of HSP90 chaperone/DNA topoisomerase II/histidine kinase"/>
    <property type="match status" value="1"/>
</dbReference>
<reference evidence="3 4" key="1">
    <citation type="submission" date="2017-05" db="EMBL/GenBank/DDBJ databases">
        <title>Genomic insights into alkan degradation activity of Oleiphilus messinensis.</title>
        <authorList>
            <person name="Kozyavkin S.A."/>
            <person name="Slesarev A.I."/>
            <person name="Golyshin P.N."/>
            <person name="Korzhenkov A."/>
            <person name="Golyshina O.N."/>
            <person name="Toshchakov S.V."/>
        </authorList>
    </citation>
    <scope>NUCLEOTIDE SEQUENCE [LARGE SCALE GENOMIC DNA]</scope>
    <source>
        <strain evidence="3 4">ME102</strain>
    </source>
</reference>
<dbReference type="PANTHER" id="PTHR34220:SF7">
    <property type="entry name" value="SENSOR HISTIDINE KINASE YPDA"/>
    <property type="match status" value="1"/>
</dbReference>
<dbReference type="GO" id="GO:0016020">
    <property type="term" value="C:membrane"/>
    <property type="evidence" value="ECO:0007669"/>
    <property type="project" value="InterPro"/>
</dbReference>
<dbReference type="InterPro" id="IPR010559">
    <property type="entry name" value="Sig_transdc_His_kin_internal"/>
</dbReference>
<sequence>MIWPGLNLFIIFTVLYFLDLLTPYFFLLAAVKIWGVFLTGYILFNIIEQRLKAHLTVLMDQYAWLLRPVVIIFLFSFVAPIVDISAERNLPTVKSLPLFIMLFEILIYVAVMYILQQQEAFYQSRLQMQQTELQMLKMQSNPHFLFNALNLIASEVTTNPVRAKELIYDLSDLLRTTIRHAQVQWTTLEEELHLIELYLLLQQKRFEDRLTFDVDCPSNLNTKPVPSLLLLPVVENAIKYGVAPYAKDAHVSINVELHNGYFEIEVQDTGESFDDQNIQHGEGLRILFETLKLHFSNNFSIKLSSSNEGGCMNISFPEVDPKTLTESKK</sequence>
<proteinExistence type="predicted"/>
<dbReference type="EMBL" id="CP021425">
    <property type="protein sequence ID" value="ARU57915.1"/>
    <property type="molecule type" value="Genomic_DNA"/>
</dbReference>
<dbReference type="AlphaFoldDB" id="A0A1Y0IEL4"/>